<dbReference type="Proteomes" id="UP000030786">
    <property type="component" value="Chromosome"/>
</dbReference>
<organism evidence="1 2">
    <name type="scientific">Cellulophaga baltica 18</name>
    <dbReference type="NCBI Taxonomy" id="1348584"/>
    <lineage>
        <taxon>Bacteria</taxon>
        <taxon>Pseudomonadati</taxon>
        <taxon>Bacteroidota</taxon>
        <taxon>Flavobacteriia</taxon>
        <taxon>Flavobacteriales</taxon>
        <taxon>Flavobacteriaceae</taxon>
        <taxon>Cellulophaga</taxon>
    </lineage>
</organism>
<dbReference type="EMBL" id="CP009976">
    <property type="protein sequence ID" value="AIZ43046.1"/>
    <property type="molecule type" value="Genomic_DNA"/>
</dbReference>
<accession>A0AAU8RIG0</accession>
<dbReference type="AlphaFoldDB" id="A0AAU8RIG0"/>
<sequence length="253" mass="29287">MRPSKTIIKMKLSITKFGLLLIASLSIYSCGQEKWSEEDKKEFIIGCLNANQSRFSEAIAEDMCNCMLNKMIEKHPNIAESKKMKPEEIKEIAVSCWQTDDKSNDNLVVHKTKKGKVEFLLDNWTDEKQDLFDLQCTDGDANMSVFVHNSKDLKTGTTKKEVLNMYIKDIMSRRENVKMEVDVYTKKYDEQTMYQAIYTADLKTNKNLYSFNVIDFGEDTDTFIFVLFSAIPSYGFQNMQTWNDILKTAKVTK</sequence>
<evidence type="ECO:0008006" key="3">
    <source>
        <dbReference type="Google" id="ProtNLM"/>
    </source>
</evidence>
<reference evidence="1 2" key="1">
    <citation type="journal article" date="2014" name="Environ. Microbiol.">
        <title>Contrasting genomic patterns and infection strategies of two co-existing Bacteroidetes podovirus genera.</title>
        <authorList>
            <person name="Holmfeldt K."/>
            <person name="Howard-Varona C."/>
            <person name="Solonenko N."/>
            <person name="Sullivan M.B."/>
        </authorList>
    </citation>
    <scope>NUCLEOTIDE SEQUENCE [LARGE SCALE GENOMIC DNA]</scope>
    <source>
        <strain evidence="1 2">18</strain>
    </source>
</reference>
<evidence type="ECO:0000313" key="1">
    <source>
        <dbReference type="EMBL" id="AIZ43046.1"/>
    </source>
</evidence>
<dbReference type="PROSITE" id="PS51257">
    <property type="entry name" value="PROKAR_LIPOPROTEIN"/>
    <property type="match status" value="1"/>
</dbReference>
<protein>
    <recommendedName>
        <fullName evidence="3">Lipoprotein</fullName>
    </recommendedName>
</protein>
<proteinExistence type="predicted"/>
<dbReference type="KEGG" id="cbat:M666_16680"/>
<name>A0AAU8RIG0_9FLAO</name>
<evidence type="ECO:0000313" key="2">
    <source>
        <dbReference type="Proteomes" id="UP000030786"/>
    </source>
</evidence>
<gene>
    <name evidence="1" type="ORF">M666_16680</name>
</gene>